<dbReference type="EMBL" id="JAODUO010000123">
    <property type="protein sequence ID" value="KAK2188742.1"/>
    <property type="molecule type" value="Genomic_DNA"/>
</dbReference>
<sequence length="88" mass="10097">MPEIRCPGFPTCKRHFKYVGGWKAHALACEHAAKLLLKRPPSNPDYRVGTKMAEVVVFNENHEIGNDKICRQGLIIYNPQPKMTWFNS</sequence>
<evidence type="ECO:0000313" key="2">
    <source>
        <dbReference type="Proteomes" id="UP001209878"/>
    </source>
</evidence>
<dbReference type="AlphaFoldDB" id="A0AAD9P5X5"/>
<evidence type="ECO:0000313" key="1">
    <source>
        <dbReference type="EMBL" id="KAK2188742.1"/>
    </source>
</evidence>
<keyword evidence="2" id="KW-1185">Reference proteome</keyword>
<accession>A0AAD9P5X5</accession>
<gene>
    <name evidence="1" type="ORF">NP493_123g01015</name>
</gene>
<organism evidence="1 2">
    <name type="scientific">Ridgeia piscesae</name>
    <name type="common">Tubeworm</name>
    <dbReference type="NCBI Taxonomy" id="27915"/>
    <lineage>
        <taxon>Eukaryota</taxon>
        <taxon>Metazoa</taxon>
        <taxon>Spiralia</taxon>
        <taxon>Lophotrochozoa</taxon>
        <taxon>Annelida</taxon>
        <taxon>Polychaeta</taxon>
        <taxon>Sedentaria</taxon>
        <taxon>Canalipalpata</taxon>
        <taxon>Sabellida</taxon>
        <taxon>Siboglinidae</taxon>
        <taxon>Ridgeia</taxon>
    </lineage>
</organism>
<comment type="caution">
    <text evidence="1">The sequence shown here is derived from an EMBL/GenBank/DDBJ whole genome shotgun (WGS) entry which is preliminary data.</text>
</comment>
<protein>
    <submittedName>
        <fullName evidence="1">Uncharacterized protein</fullName>
    </submittedName>
</protein>
<name>A0AAD9P5X5_RIDPI</name>
<proteinExistence type="predicted"/>
<reference evidence="1" key="1">
    <citation type="journal article" date="2023" name="Mol. Biol. Evol.">
        <title>Third-Generation Sequencing Reveals the Adaptive Role of the Epigenome in Three Deep-Sea Polychaetes.</title>
        <authorList>
            <person name="Perez M."/>
            <person name="Aroh O."/>
            <person name="Sun Y."/>
            <person name="Lan Y."/>
            <person name="Juniper S.K."/>
            <person name="Young C.R."/>
            <person name="Angers B."/>
            <person name="Qian P.Y."/>
        </authorList>
    </citation>
    <scope>NUCLEOTIDE SEQUENCE</scope>
    <source>
        <strain evidence="1">R07B-5</strain>
    </source>
</reference>
<dbReference type="Proteomes" id="UP001209878">
    <property type="component" value="Unassembled WGS sequence"/>
</dbReference>